<evidence type="ECO:0000313" key="2">
    <source>
        <dbReference type="Proteomes" id="UP001595851"/>
    </source>
</evidence>
<protein>
    <recommendedName>
        <fullName evidence="3">Type II toxin-antitoxin system HicB family antitoxin</fullName>
    </recommendedName>
</protein>
<evidence type="ECO:0008006" key="3">
    <source>
        <dbReference type="Google" id="ProtNLM"/>
    </source>
</evidence>
<organism evidence="1 2">
    <name type="scientific">Nonomuraea purpurea</name>
    <dbReference type="NCBI Taxonomy" id="1849276"/>
    <lineage>
        <taxon>Bacteria</taxon>
        <taxon>Bacillati</taxon>
        <taxon>Actinomycetota</taxon>
        <taxon>Actinomycetes</taxon>
        <taxon>Streptosporangiales</taxon>
        <taxon>Streptosporangiaceae</taxon>
        <taxon>Nonomuraea</taxon>
    </lineage>
</organism>
<keyword evidence="2" id="KW-1185">Reference proteome</keyword>
<accession>A0ABV8G263</accession>
<comment type="caution">
    <text evidence="1">The sequence shown here is derived from an EMBL/GenBank/DDBJ whole genome shotgun (WGS) entry which is preliminary data.</text>
</comment>
<dbReference type="Proteomes" id="UP001595851">
    <property type="component" value="Unassembled WGS sequence"/>
</dbReference>
<dbReference type="RefSeq" id="WP_379527905.1">
    <property type="nucleotide sequence ID" value="NZ_JBHSBI010000005.1"/>
</dbReference>
<name>A0ABV8G263_9ACTN</name>
<gene>
    <name evidence="1" type="ORF">ACFOY2_11230</name>
</gene>
<dbReference type="SUPFAM" id="SSF143100">
    <property type="entry name" value="TTHA1013/TTHA0281-like"/>
    <property type="match status" value="1"/>
</dbReference>
<reference evidence="2" key="1">
    <citation type="journal article" date="2019" name="Int. J. Syst. Evol. Microbiol.">
        <title>The Global Catalogue of Microorganisms (GCM) 10K type strain sequencing project: providing services to taxonomists for standard genome sequencing and annotation.</title>
        <authorList>
            <consortium name="The Broad Institute Genomics Platform"/>
            <consortium name="The Broad Institute Genome Sequencing Center for Infectious Disease"/>
            <person name="Wu L."/>
            <person name="Ma J."/>
        </authorList>
    </citation>
    <scope>NUCLEOTIDE SEQUENCE [LARGE SCALE GENOMIC DNA]</scope>
    <source>
        <strain evidence="2">TBRC 1276</strain>
    </source>
</reference>
<proteinExistence type="predicted"/>
<dbReference type="EMBL" id="JBHSBI010000005">
    <property type="protein sequence ID" value="MFC4007798.1"/>
    <property type="molecule type" value="Genomic_DNA"/>
</dbReference>
<evidence type="ECO:0000313" key="1">
    <source>
        <dbReference type="EMBL" id="MFC4007798.1"/>
    </source>
</evidence>
<sequence>MNRAQHVPYVLEQDEDGIWCASAQLRPGVGAVGDGSTAEAAAADLREALIALIEEVGFSPEAAVTVDVA</sequence>
<dbReference type="InterPro" id="IPR035069">
    <property type="entry name" value="TTHA1013/TTHA0281-like"/>
</dbReference>